<dbReference type="SFLD" id="SFLDF00275">
    <property type="entry name" value="adenosine_C2_methyltransferase"/>
    <property type="match status" value="1"/>
</dbReference>
<accession>A0A0B6ARG4</accession>
<feature type="active site" description="S-methylcysteine intermediate" evidence="13">
    <location>
        <position position="350"/>
    </location>
</feature>
<dbReference type="SFLD" id="SFLDG01062">
    <property type="entry name" value="methyltransferase_(Class_A)"/>
    <property type="match status" value="1"/>
</dbReference>
<dbReference type="InterPro" id="IPR007197">
    <property type="entry name" value="rSAM"/>
</dbReference>
<dbReference type="Gene3D" id="3.20.20.70">
    <property type="entry name" value="Aldolase class I"/>
    <property type="match status" value="1"/>
</dbReference>
<keyword evidence="5 13" id="KW-0489">Methyltransferase</keyword>
<comment type="subcellular location">
    <subcellularLocation>
        <location evidence="1 13">Cytoplasm</location>
    </subcellularLocation>
</comment>
<comment type="cofactor">
    <cofactor evidence="13">
        <name>[4Fe-4S] cluster</name>
        <dbReference type="ChEBI" id="CHEBI:49883"/>
    </cofactor>
    <text evidence="13">Binds 1 [4Fe-4S] cluster. The cluster is coordinated with 3 cysteines and an exchangeable S-adenosyl-L-methionine.</text>
</comment>
<evidence type="ECO:0000256" key="4">
    <source>
        <dbReference type="ARBA" id="ARBA00022552"/>
    </source>
</evidence>
<reference evidence="14 15" key="1">
    <citation type="journal article" date="2015" name="Genome Announc.">
        <title>Complete genome sequences for 35 biothreat assay-relevant bacillus species.</title>
        <authorList>
            <person name="Johnson S.L."/>
            <person name="Daligault H.E."/>
            <person name="Davenport K.W."/>
            <person name="Jaissle J."/>
            <person name="Frey K.G."/>
            <person name="Ladner J.T."/>
            <person name="Broomall S.M."/>
            <person name="Bishop-Lilly K.A."/>
            <person name="Bruce D.C."/>
            <person name="Gibbons H.S."/>
            <person name="Coyne S.R."/>
            <person name="Lo C.C."/>
            <person name="Meincke L."/>
            <person name="Munk A.C."/>
            <person name="Koroleva G.I."/>
            <person name="Rosenzweig C.N."/>
            <person name="Palacios G.F."/>
            <person name="Redden C.L."/>
            <person name="Minogue T.D."/>
            <person name="Chain P.S."/>
        </authorList>
    </citation>
    <scope>NUCLEOTIDE SEQUENCE [LARGE SCALE GENOMIC DNA]</scope>
    <source>
        <strain evidence="15">ATCC 14581 / DSM 32 / JCM 2506 / NBRC 15308 / NCIMB 9376 / NCTC 10342 / NRRL B-14308 / VKM B-512</strain>
    </source>
</reference>
<dbReference type="EMBL" id="CP009920">
    <property type="protein sequence ID" value="AJI22409.1"/>
    <property type="molecule type" value="Genomic_DNA"/>
</dbReference>
<evidence type="ECO:0000256" key="2">
    <source>
        <dbReference type="ARBA" id="ARBA00022485"/>
    </source>
</evidence>
<dbReference type="Gene3D" id="1.10.150.530">
    <property type="match status" value="1"/>
</dbReference>
<feature type="binding site" evidence="13">
    <location>
        <position position="130"/>
    </location>
    <ligand>
        <name>[4Fe-4S] cluster</name>
        <dbReference type="ChEBI" id="CHEBI:49883"/>
        <note>4Fe-4S-S-AdoMet</note>
    </ligand>
</feature>
<dbReference type="GO" id="GO:0005737">
    <property type="term" value="C:cytoplasm"/>
    <property type="evidence" value="ECO:0007669"/>
    <property type="project" value="UniProtKB-SubCell"/>
</dbReference>
<dbReference type="Proteomes" id="UP000031829">
    <property type="component" value="Chromosome"/>
</dbReference>
<feature type="binding site" evidence="13">
    <location>
        <position position="208"/>
    </location>
    <ligand>
        <name>S-adenosyl-L-methionine</name>
        <dbReference type="ChEBI" id="CHEBI:59789"/>
    </ligand>
</feature>
<dbReference type="GeneID" id="93644631"/>
<dbReference type="Pfam" id="PF04055">
    <property type="entry name" value="Radical_SAM"/>
    <property type="match status" value="1"/>
</dbReference>
<feature type="binding site" evidence="13">
    <location>
        <begin position="231"/>
        <end position="233"/>
    </location>
    <ligand>
        <name>S-adenosyl-L-methionine</name>
        <dbReference type="ChEBI" id="CHEBI:59789"/>
    </ligand>
</feature>
<comment type="catalytic activity">
    <reaction evidence="13">
        <text>adenosine(2503) in 23S rRNA + 2 reduced [2Fe-2S]-[ferredoxin] + 2 S-adenosyl-L-methionine = 2-methyladenosine(2503) in 23S rRNA + 5'-deoxyadenosine + L-methionine + 2 oxidized [2Fe-2S]-[ferredoxin] + S-adenosyl-L-homocysteine</text>
        <dbReference type="Rhea" id="RHEA:42916"/>
        <dbReference type="Rhea" id="RHEA-COMP:10000"/>
        <dbReference type="Rhea" id="RHEA-COMP:10001"/>
        <dbReference type="Rhea" id="RHEA-COMP:10152"/>
        <dbReference type="Rhea" id="RHEA-COMP:10282"/>
        <dbReference type="ChEBI" id="CHEBI:17319"/>
        <dbReference type="ChEBI" id="CHEBI:33737"/>
        <dbReference type="ChEBI" id="CHEBI:33738"/>
        <dbReference type="ChEBI" id="CHEBI:57844"/>
        <dbReference type="ChEBI" id="CHEBI:57856"/>
        <dbReference type="ChEBI" id="CHEBI:59789"/>
        <dbReference type="ChEBI" id="CHEBI:74411"/>
        <dbReference type="ChEBI" id="CHEBI:74497"/>
        <dbReference type="EC" id="2.1.1.192"/>
    </reaction>
</comment>
<keyword evidence="4 13" id="KW-0698">rRNA processing</keyword>
<dbReference type="AlphaFoldDB" id="A0A0B6ARG4"/>
<comment type="function">
    <text evidence="13">Specifically methylates position 2 of adenine 2503 in 23S rRNA and position 2 of adenine 37 in tRNAs.</text>
</comment>
<dbReference type="GO" id="GO:0046872">
    <property type="term" value="F:metal ion binding"/>
    <property type="evidence" value="ECO:0007669"/>
    <property type="project" value="UniProtKB-KW"/>
</dbReference>
<organism evidence="14 15">
    <name type="scientific">Priestia megaterium (strain ATCC 14581 / DSM 32 / CCUG 1817 / JCM 2506 / NBRC 15308 / NCIMB 9376 / NCTC 10342 / NRRL B-14308 / VKM B-512 / Ford 19)</name>
    <name type="common">Bacillus megaterium</name>
    <dbReference type="NCBI Taxonomy" id="1348623"/>
    <lineage>
        <taxon>Bacteria</taxon>
        <taxon>Bacillati</taxon>
        <taxon>Bacillota</taxon>
        <taxon>Bacilli</taxon>
        <taxon>Bacillales</taxon>
        <taxon>Bacillaceae</taxon>
        <taxon>Priestia</taxon>
    </lineage>
</organism>
<gene>
    <name evidence="13 14" type="primary">rlmN</name>
    <name evidence="14" type="ORF">BG04_1154</name>
</gene>
<dbReference type="KEGG" id="bmeg:BG04_1154"/>
<comment type="catalytic activity">
    <reaction evidence="13">
        <text>adenosine(37) in tRNA + 2 reduced [2Fe-2S]-[ferredoxin] + 2 S-adenosyl-L-methionine = 2-methyladenosine(37) in tRNA + 5'-deoxyadenosine + L-methionine + 2 oxidized [2Fe-2S]-[ferredoxin] + S-adenosyl-L-homocysteine</text>
        <dbReference type="Rhea" id="RHEA:43332"/>
        <dbReference type="Rhea" id="RHEA-COMP:10000"/>
        <dbReference type="Rhea" id="RHEA-COMP:10001"/>
        <dbReference type="Rhea" id="RHEA-COMP:10162"/>
        <dbReference type="Rhea" id="RHEA-COMP:10485"/>
        <dbReference type="ChEBI" id="CHEBI:17319"/>
        <dbReference type="ChEBI" id="CHEBI:33737"/>
        <dbReference type="ChEBI" id="CHEBI:33738"/>
        <dbReference type="ChEBI" id="CHEBI:57844"/>
        <dbReference type="ChEBI" id="CHEBI:57856"/>
        <dbReference type="ChEBI" id="CHEBI:59789"/>
        <dbReference type="ChEBI" id="CHEBI:74411"/>
        <dbReference type="ChEBI" id="CHEBI:74497"/>
        <dbReference type="EC" id="2.1.1.192"/>
    </reaction>
</comment>
<dbReference type="RefSeq" id="WP_034649178.1">
    <property type="nucleotide sequence ID" value="NZ_BCVB01000001.1"/>
</dbReference>
<dbReference type="HOGENOM" id="CLU_029101_0_1_9"/>
<dbReference type="GO" id="GO:0070475">
    <property type="term" value="P:rRNA base methylation"/>
    <property type="evidence" value="ECO:0007669"/>
    <property type="project" value="UniProtKB-UniRule"/>
</dbReference>
<evidence type="ECO:0000256" key="5">
    <source>
        <dbReference type="ARBA" id="ARBA00022603"/>
    </source>
</evidence>
<dbReference type="GO" id="GO:0000049">
    <property type="term" value="F:tRNA binding"/>
    <property type="evidence" value="ECO:0007669"/>
    <property type="project" value="UniProtKB-UniRule"/>
</dbReference>
<evidence type="ECO:0000256" key="1">
    <source>
        <dbReference type="ARBA" id="ARBA00004496"/>
    </source>
</evidence>
<dbReference type="InterPro" id="IPR013785">
    <property type="entry name" value="Aldolase_TIM"/>
</dbReference>
<evidence type="ECO:0000256" key="12">
    <source>
        <dbReference type="ARBA" id="ARBA00023157"/>
    </source>
</evidence>
<dbReference type="EC" id="2.1.1.192" evidence="13"/>
<dbReference type="GO" id="GO:0070040">
    <property type="term" value="F:rRNA (adenine(2503)-C2-)-methyltransferase activity"/>
    <property type="evidence" value="ECO:0007669"/>
    <property type="project" value="UniProtKB-UniRule"/>
</dbReference>
<comment type="similarity">
    <text evidence="13">Belongs to the radical SAM superfamily. RlmN family.</text>
</comment>
<evidence type="ECO:0000313" key="14">
    <source>
        <dbReference type="EMBL" id="AJI22409.1"/>
    </source>
</evidence>
<feature type="binding site" evidence="13">
    <location>
        <position position="126"/>
    </location>
    <ligand>
        <name>[4Fe-4S] cluster</name>
        <dbReference type="ChEBI" id="CHEBI:49883"/>
        <note>4Fe-4S-S-AdoMet</note>
    </ligand>
</feature>
<evidence type="ECO:0000313" key="15">
    <source>
        <dbReference type="Proteomes" id="UP000031829"/>
    </source>
</evidence>
<dbReference type="CDD" id="cd01335">
    <property type="entry name" value="Radical_SAM"/>
    <property type="match status" value="1"/>
</dbReference>
<dbReference type="InterPro" id="IPR058240">
    <property type="entry name" value="rSAM_sf"/>
</dbReference>
<comment type="miscellaneous">
    <text evidence="13">Reaction proceeds by a ping-pong mechanism involving intermediate methylation of a conserved cysteine residue.</text>
</comment>
<evidence type="ECO:0000256" key="10">
    <source>
        <dbReference type="ARBA" id="ARBA00023004"/>
    </source>
</evidence>
<dbReference type="GO" id="GO:0030488">
    <property type="term" value="P:tRNA methylation"/>
    <property type="evidence" value="ECO:0007669"/>
    <property type="project" value="UniProtKB-UniRule"/>
</dbReference>
<keyword evidence="6 13" id="KW-0808">Transferase</keyword>
<keyword evidence="3 13" id="KW-0963">Cytoplasm</keyword>
<dbReference type="InterPro" id="IPR004383">
    <property type="entry name" value="rRNA_lsu_MTrfase_RlmN/Cfr"/>
</dbReference>
<proteinExistence type="inferred from homology"/>
<dbReference type="PANTHER" id="PTHR30544:SF5">
    <property type="entry name" value="RADICAL SAM CORE DOMAIN-CONTAINING PROTEIN"/>
    <property type="match status" value="1"/>
</dbReference>
<dbReference type="InterPro" id="IPR027492">
    <property type="entry name" value="RNA_MTrfase_RlmN"/>
</dbReference>
<keyword evidence="12 13" id="KW-1015">Disulfide bond</keyword>
<dbReference type="GO" id="GO:0051539">
    <property type="term" value="F:4 iron, 4 sulfur cluster binding"/>
    <property type="evidence" value="ECO:0007669"/>
    <property type="project" value="UniProtKB-UniRule"/>
</dbReference>
<dbReference type="InterPro" id="IPR048641">
    <property type="entry name" value="RlmN_N"/>
</dbReference>
<dbReference type="HAMAP" id="MF_01849">
    <property type="entry name" value="RNA_methyltr_RlmN"/>
    <property type="match status" value="1"/>
</dbReference>
<dbReference type="SFLD" id="SFLDS00029">
    <property type="entry name" value="Radical_SAM"/>
    <property type="match status" value="1"/>
</dbReference>
<feature type="binding site" evidence="13">
    <location>
        <begin position="176"/>
        <end position="177"/>
    </location>
    <ligand>
        <name>S-adenosyl-L-methionine</name>
        <dbReference type="ChEBI" id="CHEBI:59789"/>
    </ligand>
</feature>
<evidence type="ECO:0000256" key="13">
    <source>
        <dbReference type="HAMAP-Rule" id="MF_01849"/>
    </source>
</evidence>
<keyword evidence="9 13" id="KW-0479">Metal-binding</keyword>
<evidence type="ECO:0000256" key="6">
    <source>
        <dbReference type="ARBA" id="ARBA00022679"/>
    </source>
</evidence>
<evidence type="ECO:0000256" key="3">
    <source>
        <dbReference type="ARBA" id="ARBA00022490"/>
    </source>
</evidence>
<keyword evidence="10 13" id="KW-0408">Iron</keyword>
<feature type="binding site" evidence="13">
    <location>
        <position position="133"/>
    </location>
    <ligand>
        <name>[4Fe-4S] cluster</name>
        <dbReference type="ChEBI" id="CHEBI:49883"/>
        <note>4Fe-4S-S-AdoMet</note>
    </ligand>
</feature>
<evidence type="ECO:0000256" key="8">
    <source>
        <dbReference type="ARBA" id="ARBA00022694"/>
    </source>
</evidence>
<evidence type="ECO:0000256" key="11">
    <source>
        <dbReference type="ARBA" id="ARBA00023014"/>
    </source>
</evidence>
<dbReference type="GO" id="GO:0019843">
    <property type="term" value="F:rRNA binding"/>
    <property type="evidence" value="ECO:0007669"/>
    <property type="project" value="UniProtKB-UniRule"/>
</dbReference>
<name>A0A0B6ARG4_PRIM2</name>
<feature type="active site" description="Proton acceptor" evidence="13">
    <location>
        <position position="106"/>
    </location>
</feature>
<keyword evidence="7 13" id="KW-0949">S-adenosyl-L-methionine</keyword>
<dbReference type="GO" id="GO:0002935">
    <property type="term" value="F:tRNA (adenine(37)-C2)-methyltransferase activity"/>
    <property type="evidence" value="ECO:0007669"/>
    <property type="project" value="UniProtKB-UniRule"/>
</dbReference>
<dbReference type="Pfam" id="PF21016">
    <property type="entry name" value="RlmN_N"/>
    <property type="match status" value="1"/>
</dbReference>
<keyword evidence="8 13" id="KW-0819">tRNA processing</keyword>
<comment type="caution">
    <text evidence="13">Lacks conserved residue(s) required for the propagation of feature annotation.</text>
</comment>
<evidence type="ECO:0000256" key="9">
    <source>
        <dbReference type="ARBA" id="ARBA00022723"/>
    </source>
</evidence>
<feature type="binding site" evidence="13">
    <location>
        <position position="307"/>
    </location>
    <ligand>
        <name>S-adenosyl-L-methionine</name>
        <dbReference type="ChEBI" id="CHEBI:59789"/>
    </ligand>
</feature>
<dbReference type="PIRSF" id="PIRSF006004">
    <property type="entry name" value="CHP00048"/>
    <property type="match status" value="1"/>
</dbReference>
<dbReference type="InterPro" id="IPR040072">
    <property type="entry name" value="Methyltransferase_A"/>
</dbReference>
<sequence>MEEVAKRKAKAEEKAQKPSIYSLEMNDLENWLVEHGDKKFRAKQIFDWLYVKRVTDFDDMSNLSKGLREQLKDKFALTTLKTVVQQTSGDGTMKFLFELHDGYTIETVLMRHEYGNSVCVTTQVGCRIGCTFCASTLGGLKRNLEAGEIVAQVVKVQKALDEQGERVSSVVIMGIGEPFDNYDEMMRFLKTINSDDGLNIGARHITVSTSGIIPKIYKFADEKMQINFAISLHAPNNDIRSRLMPINRAYKLPDLMEAIKYYTDKTGRRISFEYGLFGGVNDQVEHAEELADLIKDVKCHVNLIPVNYVPERDYVRTPREQIFAFERTLKKRGVNVTIRREQGHDIDAACGQLRAKERKEETR</sequence>
<dbReference type="NCBIfam" id="TIGR00048">
    <property type="entry name" value="rRNA_mod_RlmN"/>
    <property type="match status" value="1"/>
</dbReference>
<protein>
    <recommendedName>
        <fullName evidence="13">Probable dual-specificity RNA methyltransferase RlmN</fullName>
        <ecNumber evidence="13">2.1.1.192</ecNumber>
    </recommendedName>
    <alternativeName>
        <fullName evidence="13">23S rRNA (adenine(2503)-C(2))-methyltransferase</fullName>
    </alternativeName>
    <alternativeName>
        <fullName evidence="13">23S rRNA m2A2503 methyltransferase</fullName>
    </alternativeName>
    <alternativeName>
        <fullName evidence="13">Ribosomal RNA large subunit methyltransferase N</fullName>
    </alternativeName>
    <alternativeName>
        <fullName evidence="13">tRNA (adenine(37)-C(2))-methyltransferase</fullName>
    </alternativeName>
    <alternativeName>
        <fullName evidence="13">tRNA m2A37 methyltransferase</fullName>
    </alternativeName>
</protein>
<dbReference type="PROSITE" id="PS51918">
    <property type="entry name" value="RADICAL_SAM"/>
    <property type="match status" value="1"/>
</dbReference>
<dbReference type="FunFam" id="3.20.20.70:FF:000014">
    <property type="entry name" value="Probable dual-specificity RNA methyltransferase RlmN"/>
    <property type="match status" value="1"/>
</dbReference>
<keyword evidence="11 13" id="KW-0411">Iron-sulfur</keyword>
<evidence type="ECO:0000256" key="7">
    <source>
        <dbReference type="ARBA" id="ARBA00022691"/>
    </source>
</evidence>
<dbReference type="PANTHER" id="PTHR30544">
    <property type="entry name" value="23S RRNA METHYLTRANSFERASE"/>
    <property type="match status" value="1"/>
</dbReference>
<dbReference type="SUPFAM" id="SSF102114">
    <property type="entry name" value="Radical SAM enzymes"/>
    <property type="match status" value="1"/>
</dbReference>
<keyword evidence="2 13" id="KW-0004">4Fe-4S</keyword>